<gene>
    <name evidence="1" type="ORF">ElyMa_003662200</name>
</gene>
<comment type="caution">
    <text evidence="1">The sequence shown here is derived from an EMBL/GenBank/DDBJ whole genome shotgun (WGS) entry which is preliminary data.</text>
</comment>
<dbReference type="EMBL" id="BMAT01007493">
    <property type="protein sequence ID" value="GFR65571.1"/>
    <property type="molecule type" value="Genomic_DNA"/>
</dbReference>
<dbReference type="AlphaFoldDB" id="A0AAV4EZJ3"/>
<dbReference type="Proteomes" id="UP000762676">
    <property type="component" value="Unassembled WGS sequence"/>
</dbReference>
<sequence>MHEHILTGGVIALAYHNFHLGSPAAAAASVNLCAHAPHEGWKAHICQGYRVCIDEGNRPSHIDLLRKRVLHGCIVHWIQIWKMKWPVIVYNDIGYLIYEKLSGCTSCVQISTVLLQNKVTLRIKFVT</sequence>
<keyword evidence="2" id="KW-1185">Reference proteome</keyword>
<organism evidence="1 2">
    <name type="scientific">Elysia marginata</name>
    <dbReference type="NCBI Taxonomy" id="1093978"/>
    <lineage>
        <taxon>Eukaryota</taxon>
        <taxon>Metazoa</taxon>
        <taxon>Spiralia</taxon>
        <taxon>Lophotrochozoa</taxon>
        <taxon>Mollusca</taxon>
        <taxon>Gastropoda</taxon>
        <taxon>Heterobranchia</taxon>
        <taxon>Euthyneura</taxon>
        <taxon>Panpulmonata</taxon>
        <taxon>Sacoglossa</taxon>
        <taxon>Placobranchoidea</taxon>
        <taxon>Plakobranchidae</taxon>
        <taxon>Elysia</taxon>
    </lineage>
</organism>
<protein>
    <submittedName>
        <fullName evidence="1">Uncharacterized protein</fullName>
    </submittedName>
</protein>
<evidence type="ECO:0000313" key="1">
    <source>
        <dbReference type="EMBL" id="GFR65571.1"/>
    </source>
</evidence>
<proteinExistence type="predicted"/>
<name>A0AAV4EZJ3_9GAST</name>
<accession>A0AAV4EZJ3</accession>
<evidence type="ECO:0000313" key="2">
    <source>
        <dbReference type="Proteomes" id="UP000762676"/>
    </source>
</evidence>
<reference evidence="1 2" key="1">
    <citation type="journal article" date="2021" name="Elife">
        <title>Chloroplast acquisition without the gene transfer in kleptoplastic sea slugs, Plakobranchus ocellatus.</title>
        <authorList>
            <person name="Maeda T."/>
            <person name="Takahashi S."/>
            <person name="Yoshida T."/>
            <person name="Shimamura S."/>
            <person name="Takaki Y."/>
            <person name="Nagai Y."/>
            <person name="Toyoda A."/>
            <person name="Suzuki Y."/>
            <person name="Arimoto A."/>
            <person name="Ishii H."/>
            <person name="Satoh N."/>
            <person name="Nishiyama T."/>
            <person name="Hasebe M."/>
            <person name="Maruyama T."/>
            <person name="Minagawa J."/>
            <person name="Obokata J."/>
            <person name="Shigenobu S."/>
        </authorList>
    </citation>
    <scope>NUCLEOTIDE SEQUENCE [LARGE SCALE GENOMIC DNA]</scope>
</reference>